<dbReference type="AlphaFoldDB" id="M2V5J2"/>
<evidence type="ECO:0000256" key="1">
    <source>
        <dbReference type="SAM" id="MobiDB-lite"/>
    </source>
</evidence>
<keyword evidence="4" id="KW-1185">Reference proteome</keyword>
<dbReference type="EMBL" id="KB445571">
    <property type="protein sequence ID" value="EMD95253.1"/>
    <property type="molecule type" value="Genomic_DNA"/>
</dbReference>
<reference evidence="4" key="2">
    <citation type="journal article" date="2013" name="PLoS Genet.">
        <title>Comparative genome structure, secondary metabolite, and effector coding capacity across Cochliobolus pathogens.</title>
        <authorList>
            <person name="Condon B.J."/>
            <person name="Leng Y."/>
            <person name="Wu D."/>
            <person name="Bushley K.E."/>
            <person name="Ohm R.A."/>
            <person name="Otillar R."/>
            <person name="Martin J."/>
            <person name="Schackwitz W."/>
            <person name="Grimwood J."/>
            <person name="MohdZainudin N."/>
            <person name="Xue C."/>
            <person name="Wang R."/>
            <person name="Manning V.A."/>
            <person name="Dhillon B."/>
            <person name="Tu Z.J."/>
            <person name="Steffenson B.J."/>
            <person name="Salamov A."/>
            <person name="Sun H."/>
            <person name="Lowry S."/>
            <person name="LaButti K."/>
            <person name="Han J."/>
            <person name="Copeland A."/>
            <person name="Lindquist E."/>
            <person name="Barry K."/>
            <person name="Schmutz J."/>
            <person name="Baker S.E."/>
            <person name="Ciuffetti L.M."/>
            <person name="Grigoriev I.V."/>
            <person name="Zhong S."/>
            <person name="Turgeon B.G."/>
        </authorList>
    </citation>
    <scope>NUCLEOTIDE SEQUENCE [LARGE SCALE GENOMIC DNA]</scope>
    <source>
        <strain evidence="4">C5 / ATCC 48332 / race O</strain>
    </source>
</reference>
<sequence length="430" mass="47520">MSNLVDDFIARRRADTRTVRSSRHQPSKARAPSLSSREPVVPSGTQQIKIEDRSYPVHDAGRIHQSVPLLVGSVTPNLPLLVETPPDKALTTNEAPTSDHTQLVLSGKLQHVANPAPPSIGHLYQQHQRDRMTISAPPVHGHIVQGVPNRLPQIKRRYVSLLAAIGMVMAFAWGSWLDNAGQNIVAKHANINVSIDRLERASETLNSCCRITPDCIAAVNALISQSAVLLDRDIRNAADAAVNLLGTAVLTPRGNTEAKHGLSCLHTGQLASQLREATQQCILVASRHNEALTHTRSASSQLQRTVRNIRAEREKLHVSRKNKHRRALEHAKELIGISSDFTYESTIEQYKDMADTIHTLDKAWNLTASSNNILHKEYVVWKGVGENLQDLVADLHAKIDVSKRMATCLGTRELREILQVVKGEMEKVVL</sequence>
<reference evidence="3 4" key="1">
    <citation type="journal article" date="2012" name="PLoS Pathog.">
        <title>Diverse lifestyles and strategies of plant pathogenesis encoded in the genomes of eighteen Dothideomycetes fungi.</title>
        <authorList>
            <person name="Ohm R.A."/>
            <person name="Feau N."/>
            <person name="Henrissat B."/>
            <person name="Schoch C.L."/>
            <person name="Horwitz B.A."/>
            <person name="Barry K.W."/>
            <person name="Condon B.J."/>
            <person name="Copeland A.C."/>
            <person name="Dhillon B."/>
            <person name="Glaser F."/>
            <person name="Hesse C.N."/>
            <person name="Kosti I."/>
            <person name="LaButti K."/>
            <person name="Lindquist E.A."/>
            <person name="Lucas S."/>
            <person name="Salamov A.A."/>
            <person name="Bradshaw R.E."/>
            <person name="Ciuffetti L."/>
            <person name="Hamelin R.C."/>
            <person name="Kema G.H.J."/>
            <person name="Lawrence C."/>
            <person name="Scott J.A."/>
            <person name="Spatafora J.W."/>
            <person name="Turgeon B.G."/>
            <person name="de Wit P.J.G.M."/>
            <person name="Zhong S."/>
            <person name="Goodwin S.B."/>
            <person name="Grigoriev I.V."/>
        </authorList>
    </citation>
    <scope>NUCLEOTIDE SEQUENCE [LARGE SCALE GENOMIC DNA]</scope>
    <source>
        <strain evidence="4">C5 / ATCC 48332 / race O</strain>
    </source>
</reference>
<accession>M2V5J2</accession>
<gene>
    <name evidence="3" type="ORF">COCHEDRAFT_1211215</name>
</gene>
<dbReference type="Proteomes" id="UP000016936">
    <property type="component" value="Unassembled WGS sequence"/>
</dbReference>
<proteinExistence type="predicted"/>
<keyword evidence="2" id="KW-1133">Transmembrane helix</keyword>
<feature type="transmembrane region" description="Helical" evidence="2">
    <location>
        <begin position="158"/>
        <end position="177"/>
    </location>
</feature>
<feature type="region of interest" description="Disordered" evidence="1">
    <location>
        <begin position="15"/>
        <end position="46"/>
    </location>
</feature>
<keyword evidence="2" id="KW-0812">Transmembrane</keyword>
<evidence type="ECO:0000313" key="4">
    <source>
        <dbReference type="Proteomes" id="UP000016936"/>
    </source>
</evidence>
<evidence type="ECO:0000313" key="3">
    <source>
        <dbReference type="EMBL" id="EMD95253.1"/>
    </source>
</evidence>
<organism evidence="3 4">
    <name type="scientific">Cochliobolus heterostrophus (strain C5 / ATCC 48332 / race O)</name>
    <name type="common">Southern corn leaf blight fungus</name>
    <name type="synonym">Bipolaris maydis</name>
    <dbReference type="NCBI Taxonomy" id="701091"/>
    <lineage>
        <taxon>Eukaryota</taxon>
        <taxon>Fungi</taxon>
        <taxon>Dikarya</taxon>
        <taxon>Ascomycota</taxon>
        <taxon>Pezizomycotina</taxon>
        <taxon>Dothideomycetes</taxon>
        <taxon>Pleosporomycetidae</taxon>
        <taxon>Pleosporales</taxon>
        <taxon>Pleosporineae</taxon>
        <taxon>Pleosporaceae</taxon>
        <taxon>Bipolaris</taxon>
    </lineage>
</organism>
<name>M2V5J2_COCH5</name>
<protein>
    <submittedName>
        <fullName evidence="3">Uncharacterized protein</fullName>
    </submittedName>
</protein>
<evidence type="ECO:0000256" key="2">
    <source>
        <dbReference type="SAM" id="Phobius"/>
    </source>
</evidence>
<keyword evidence="2" id="KW-0472">Membrane</keyword>
<dbReference type="HOGENOM" id="CLU_637752_0_0_1"/>